<feature type="signal peptide" evidence="4">
    <location>
        <begin position="1"/>
        <end position="22"/>
    </location>
</feature>
<keyword evidence="6" id="KW-1185">Reference proteome</keyword>
<dbReference type="GO" id="GO:0005829">
    <property type="term" value="C:cytosol"/>
    <property type="evidence" value="ECO:0007669"/>
    <property type="project" value="TreeGrafter"/>
</dbReference>
<evidence type="ECO:0000256" key="1">
    <source>
        <dbReference type="ARBA" id="ARBA00009091"/>
    </source>
</evidence>
<comment type="similarity">
    <text evidence="1">Belongs to the Skp family.</text>
</comment>
<dbReference type="Proteomes" id="UP000318055">
    <property type="component" value="Chromosome"/>
</dbReference>
<dbReference type="Gene3D" id="3.30.910.20">
    <property type="entry name" value="Skp domain"/>
    <property type="match status" value="1"/>
</dbReference>
<dbReference type="PANTHER" id="PTHR35089:SF1">
    <property type="entry name" value="CHAPERONE PROTEIN SKP"/>
    <property type="match status" value="1"/>
</dbReference>
<evidence type="ECO:0000256" key="4">
    <source>
        <dbReference type="SAM" id="SignalP"/>
    </source>
</evidence>
<dbReference type="RefSeq" id="WP_145845441.1">
    <property type="nucleotide sequence ID" value="NZ_CP042239.1"/>
</dbReference>
<gene>
    <name evidence="5" type="ORF">FPZ54_04915</name>
</gene>
<evidence type="ECO:0000313" key="6">
    <source>
        <dbReference type="Proteomes" id="UP000318055"/>
    </source>
</evidence>
<dbReference type="Pfam" id="PF03938">
    <property type="entry name" value="OmpH"/>
    <property type="match status" value="1"/>
</dbReference>
<evidence type="ECO:0000313" key="5">
    <source>
        <dbReference type="EMBL" id="QDX25431.1"/>
    </source>
</evidence>
<protein>
    <submittedName>
        <fullName evidence="5">OmpH family outer membrane protein</fullName>
    </submittedName>
</protein>
<dbReference type="KEGG" id="ssua:FPZ54_04915"/>
<reference evidence="5 6" key="1">
    <citation type="submission" date="2019-07" db="EMBL/GenBank/DDBJ databases">
        <title>Sphingomonas alkalisoli sp. nov., isolated from rhizosphere soil of Suaedae salsa.</title>
        <authorList>
            <person name="Zhang H."/>
            <person name="Xu L."/>
            <person name="Zhang J.-X."/>
            <person name="Sun J.-Q."/>
        </authorList>
    </citation>
    <scope>NUCLEOTIDE SEQUENCE [LARGE SCALE GENOMIC DNA]</scope>
    <source>
        <strain evidence="5 6">XS-10</strain>
    </source>
</reference>
<sequence length="207" mass="22159">MRNTKTLLAAIAVAGVTFGAGAATAQALADAKVATVDTERVMRECAACVVANQQLQTQLTQLQQFAQQQGAPLQTEEQTLQAALKAANGKPDAALTQRIQAFQTRQDAAQRQVNERQSVFQRNVQYVRQQIAEKMVPAVEQVSKQRGATVALDRGNVLFAAPTVDITAQVLSTLNQQLPSVNTVAPPPQQPAQQPAQQPTQPAPTGR</sequence>
<dbReference type="SMART" id="SM00935">
    <property type="entry name" value="OmpH"/>
    <property type="match status" value="1"/>
</dbReference>
<proteinExistence type="inferred from homology"/>
<dbReference type="InterPro" id="IPR005632">
    <property type="entry name" value="Chaperone_Skp"/>
</dbReference>
<dbReference type="EMBL" id="CP042239">
    <property type="protein sequence ID" value="QDX25431.1"/>
    <property type="molecule type" value="Genomic_DNA"/>
</dbReference>
<organism evidence="5 6">
    <name type="scientific">Sphingomonas suaedae</name>
    <dbReference type="NCBI Taxonomy" id="2599297"/>
    <lineage>
        <taxon>Bacteria</taxon>
        <taxon>Pseudomonadati</taxon>
        <taxon>Pseudomonadota</taxon>
        <taxon>Alphaproteobacteria</taxon>
        <taxon>Sphingomonadales</taxon>
        <taxon>Sphingomonadaceae</taxon>
        <taxon>Sphingomonas</taxon>
    </lineage>
</organism>
<accession>A0A518RDH4</accession>
<feature type="compositionally biased region" description="Low complexity" evidence="3">
    <location>
        <begin position="191"/>
        <end position="207"/>
    </location>
</feature>
<dbReference type="GO" id="GO:0050821">
    <property type="term" value="P:protein stabilization"/>
    <property type="evidence" value="ECO:0007669"/>
    <property type="project" value="TreeGrafter"/>
</dbReference>
<dbReference type="OrthoDB" id="7573898at2"/>
<feature type="chain" id="PRO_5022060019" evidence="4">
    <location>
        <begin position="23"/>
        <end position="207"/>
    </location>
</feature>
<evidence type="ECO:0000256" key="3">
    <source>
        <dbReference type="SAM" id="MobiDB-lite"/>
    </source>
</evidence>
<dbReference type="SUPFAM" id="SSF111384">
    <property type="entry name" value="OmpH-like"/>
    <property type="match status" value="1"/>
</dbReference>
<dbReference type="InterPro" id="IPR024930">
    <property type="entry name" value="Skp_dom_sf"/>
</dbReference>
<dbReference type="PANTHER" id="PTHR35089">
    <property type="entry name" value="CHAPERONE PROTEIN SKP"/>
    <property type="match status" value="1"/>
</dbReference>
<feature type="region of interest" description="Disordered" evidence="3">
    <location>
        <begin position="179"/>
        <end position="207"/>
    </location>
</feature>
<name>A0A518RDH4_9SPHN</name>
<keyword evidence="2 4" id="KW-0732">Signal</keyword>
<dbReference type="AlphaFoldDB" id="A0A518RDH4"/>
<evidence type="ECO:0000256" key="2">
    <source>
        <dbReference type="ARBA" id="ARBA00022729"/>
    </source>
</evidence>
<dbReference type="GO" id="GO:0051082">
    <property type="term" value="F:unfolded protein binding"/>
    <property type="evidence" value="ECO:0007669"/>
    <property type="project" value="InterPro"/>
</dbReference>